<dbReference type="HOGENOM" id="CLU_1293553_0_0_5"/>
<keyword evidence="2" id="KW-1185">Reference proteome</keyword>
<comment type="caution">
    <text evidence="1">The sequence shown here is derived from an EMBL/GenBank/DDBJ whole genome shotgun (WGS) entry which is preliminary data.</text>
</comment>
<dbReference type="STRING" id="1123237.Salmuc_01668"/>
<dbReference type="AlphaFoldDB" id="S9QWA0"/>
<organism evidence="1 2">
    <name type="scientific">Salipiger mucosus DSM 16094</name>
    <dbReference type="NCBI Taxonomy" id="1123237"/>
    <lineage>
        <taxon>Bacteria</taxon>
        <taxon>Pseudomonadati</taxon>
        <taxon>Pseudomonadota</taxon>
        <taxon>Alphaproteobacteria</taxon>
        <taxon>Rhodobacterales</taxon>
        <taxon>Roseobacteraceae</taxon>
        <taxon>Salipiger</taxon>
    </lineage>
</organism>
<protein>
    <submittedName>
        <fullName evidence="1">Uncharacterized protein</fullName>
    </submittedName>
</protein>
<name>S9QWA0_9RHOB</name>
<dbReference type="RefSeq" id="WP_020038341.1">
    <property type="nucleotide sequence ID" value="NZ_KE557274.1"/>
</dbReference>
<dbReference type="EMBL" id="APVH01000013">
    <property type="protein sequence ID" value="EPX83893.1"/>
    <property type="molecule type" value="Genomic_DNA"/>
</dbReference>
<reference evidence="2" key="1">
    <citation type="journal article" date="2014" name="Stand. Genomic Sci.">
        <title>Genome sequence of the exopolysaccharide-producing Salipiger mucosus type strain (DSM 16094(T)), a moderately halophilic member of the Roseobacter clade.</title>
        <authorList>
            <person name="Riedel T."/>
            <person name="Spring S."/>
            <person name="Fiebig A."/>
            <person name="Petersen J."/>
            <person name="Kyrpides N.C."/>
            <person name="Goker M."/>
            <person name="Klenk H.P."/>
        </authorList>
    </citation>
    <scope>NUCLEOTIDE SEQUENCE [LARGE SCALE GENOMIC DNA]</scope>
    <source>
        <strain evidence="2">DSM 16094</strain>
    </source>
</reference>
<proteinExistence type="predicted"/>
<dbReference type="Proteomes" id="UP000015347">
    <property type="component" value="Unassembled WGS sequence"/>
</dbReference>
<evidence type="ECO:0000313" key="1">
    <source>
        <dbReference type="EMBL" id="EPX83893.1"/>
    </source>
</evidence>
<sequence length="213" mass="23816">MSMHPKSPVSAYDANGELTSFARESVIRMASNFEISSMLIAANDDMEYDGLLDLVENRGLGLARWDNAKLSDHWDNIKDDYFALLDAGKLVFDHEDPEIVPLECPTTMLKIEGKDGAELQIERNDLIERLVITAAAQAINSWEDFGDTDFIDNAQLEGTTGLHNLTDKELLREWREARNSFYFKAFAGTLKHDIPAADPEHDLLTADVFPGPA</sequence>
<evidence type="ECO:0000313" key="2">
    <source>
        <dbReference type="Proteomes" id="UP000015347"/>
    </source>
</evidence>
<accession>S9QWA0</accession>
<gene>
    <name evidence="1" type="ORF">Salmuc_01668</name>
</gene>